<keyword evidence="1" id="KW-0812">Transmembrane</keyword>
<evidence type="ECO:0000313" key="3">
    <source>
        <dbReference type="Proteomes" id="UP000320496"/>
    </source>
</evidence>
<evidence type="ECO:0008006" key="4">
    <source>
        <dbReference type="Google" id="ProtNLM"/>
    </source>
</evidence>
<protein>
    <recommendedName>
        <fullName evidence="4">Zinc-finger domain-containing protein</fullName>
    </recommendedName>
</protein>
<feature type="transmembrane region" description="Helical" evidence="1">
    <location>
        <begin position="97"/>
        <end position="117"/>
    </location>
</feature>
<dbReference type="InterPro" id="IPR041916">
    <property type="entry name" value="Anti_sigma_zinc_sf"/>
</dbReference>
<name>A0A517ZCQ3_9PLAN</name>
<dbReference type="Gene3D" id="1.10.10.1320">
    <property type="entry name" value="Anti-sigma factor, zinc-finger domain"/>
    <property type="match status" value="1"/>
</dbReference>
<organism evidence="2 3">
    <name type="scientific">Maioricimonas rarisocia</name>
    <dbReference type="NCBI Taxonomy" id="2528026"/>
    <lineage>
        <taxon>Bacteria</taxon>
        <taxon>Pseudomonadati</taxon>
        <taxon>Planctomycetota</taxon>
        <taxon>Planctomycetia</taxon>
        <taxon>Planctomycetales</taxon>
        <taxon>Planctomycetaceae</taxon>
        <taxon>Maioricimonas</taxon>
    </lineage>
</organism>
<keyword evidence="3" id="KW-1185">Reference proteome</keyword>
<dbReference type="KEGG" id="mri:Mal4_46320"/>
<gene>
    <name evidence="2" type="ORF">Mal4_46320</name>
</gene>
<dbReference type="EMBL" id="CP036275">
    <property type="protein sequence ID" value="QDU40276.1"/>
    <property type="molecule type" value="Genomic_DNA"/>
</dbReference>
<dbReference type="AlphaFoldDB" id="A0A517ZCQ3"/>
<dbReference type="RefSeq" id="WP_145371469.1">
    <property type="nucleotide sequence ID" value="NZ_CP036275.1"/>
</dbReference>
<reference evidence="2 3" key="1">
    <citation type="submission" date="2019-02" db="EMBL/GenBank/DDBJ databases">
        <title>Deep-cultivation of Planctomycetes and their phenomic and genomic characterization uncovers novel biology.</title>
        <authorList>
            <person name="Wiegand S."/>
            <person name="Jogler M."/>
            <person name="Boedeker C."/>
            <person name="Pinto D."/>
            <person name="Vollmers J."/>
            <person name="Rivas-Marin E."/>
            <person name="Kohn T."/>
            <person name="Peeters S.H."/>
            <person name="Heuer A."/>
            <person name="Rast P."/>
            <person name="Oberbeckmann S."/>
            <person name="Bunk B."/>
            <person name="Jeske O."/>
            <person name="Meyerdierks A."/>
            <person name="Storesund J.E."/>
            <person name="Kallscheuer N."/>
            <person name="Luecker S."/>
            <person name="Lage O.M."/>
            <person name="Pohl T."/>
            <person name="Merkel B.J."/>
            <person name="Hornburger P."/>
            <person name="Mueller R.-W."/>
            <person name="Bruemmer F."/>
            <person name="Labrenz M."/>
            <person name="Spormann A.M."/>
            <person name="Op den Camp H."/>
            <person name="Overmann J."/>
            <person name="Amann R."/>
            <person name="Jetten M.S.M."/>
            <person name="Mascher T."/>
            <person name="Medema M.H."/>
            <person name="Devos D.P."/>
            <person name="Kaster A.-K."/>
            <person name="Ovreas L."/>
            <person name="Rohde M."/>
            <person name="Galperin M.Y."/>
            <person name="Jogler C."/>
        </authorList>
    </citation>
    <scope>NUCLEOTIDE SEQUENCE [LARGE SCALE GENOMIC DNA]</scope>
    <source>
        <strain evidence="2 3">Mal4</strain>
    </source>
</reference>
<accession>A0A517ZCQ3</accession>
<evidence type="ECO:0000313" key="2">
    <source>
        <dbReference type="EMBL" id="QDU40276.1"/>
    </source>
</evidence>
<proteinExistence type="predicted"/>
<evidence type="ECO:0000256" key="1">
    <source>
        <dbReference type="SAM" id="Phobius"/>
    </source>
</evidence>
<sequence length="172" mass="19322">MDRLSRISAEQRADLVAYLDGELPEDRTREIETVLASSPVAQNDVELLSRTYDLLDQLPRPAAPNEFTEKTLATARLEGIRPDLSQSPTVRLARRGAVLFGWTLGLVMLAGLSYLAANRWVPRESDLLLQDLPVIERLDEYAEVDNFTFLERLSGQPQLLREMRTGGGREGQ</sequence>
<keyword evidence="1" id="KW-0472">Membrane</keyword>
<dbReference type="Proteomes" id="UP000320496">
    <property type="component" value="Chromosome"/>
</dbReference>
<dbReference type="OrthoDB" id="212532at2"/>
<keyword evidence="1" id="KW-1133">Transmembrane helix</keyword>